<accession>A0A6B3SXI3</accession>
<comment type="caution">
    <text evidence="2">The sequence shown here is derived from an EMBL/GenBank/DDBJ whole genome shotgun (WGS) entry which is preliminary data.</text>
</comment>
<organism evidence="2 3">
    <name type="scientific">Noviherbaspirillum galbum</name>
    <dbReference type="NCBI Taxonomy" id="2709383"/>
    <lineage>
        <taxon>Bacteria</taxon>
        <taxon>Pseudomonadati</taxon>
        <taxon>Pseudomonadota</taxon>
        <taxon>Betaproteobacteria</taxon>
        <taxon>Burkholderiales</taxon>
        <taxon>Oxalobacteraceae</taxon>
        <taxon>Noviherbaspirillum</taxon>
    </lineage>
</organism>
<dbReference type="Proteomes" id="UP000482155">
    <property type="component" value="Unassembled WGS sequence"/>
</dbReference>
<feature type="compositionally biased region" description="Basic residues" evidence="1">
    <location>
        <begin position="58"/>
        <end position="67"/>
    </location>
</feature>
<sequence length="206" mass="23372">MTETTKNSRTFLLGAGQLTESPPKLKPGVLNDLTYKKKKSKIVWKGKSADQENEPACKKQRSKKSRQPPKLGNELPRILRLPLEVTTEQEALLALKVAHTSDVSERIFKARKLEQLCDGNELNTKVVTIRSIGIEISQGQIIRYAQSRRLNFNPKTDRAFLVFTENKWLIEARCLPRKKKKSKSKVYSYPTVNIVSGGLPSLGKRR</sequence>
<dbReference type="EMBL" id="JAAIVB010000051">
    <property type="protein sequence ID" value="NEX62479.1"/>
    <property type="molecule type" value="Genomic_DNA"/>
</dbReference>
<feature type="region of interest" description="Disordered" evidence="1">
    <location>
        <begin position="1"/>
        <end position="30"/>
    </location>
</feature>
<evidence type="ECO:0000313" key="2">
    <source>
        <dbReference type="EMBL" id="NEX62479.1"/>
    </source>
</evidence>
<dbReference type="RefSeq" id="WP_163964812.1">
    <property type="nucleotide sequence ID" value="NZ_JAAIVB010000051.1"/>
</dbReference>
<proteinExistence type="predicted"/>
<feature type="region of interest" description="Disordered" evidence="1">
    <location>
        <begin position="44"/>
        <end position="73"/>
    </location>
</feature>
<dbReference type="AlphaFoldDB" id="A0A6B3SXI3"/>
<evidence type="ECO:0000256" key="1">
    <source>
        <dbReference type="SAM" id="MobiDB-lite"/>
    </source>
</evidence>
<protein>
    <submittedName>
        <fullName evidence="2">Uncharacterized protein</fullName>
    </submittedName>
</protein>
<evidence type="ECO:0000313" key="3">
    <source>
        <dbReference type="Proteomes" id="UP000482155"/>
    </source>
</evidence>
<feature type="compositionally biased region" description="Polar residues" evidence="1">
    <location>
        <begin position="1"/>
        <end position="10"/>
    </location>
</feature>
<gene>
    <name evidence="2" type="ORF">G3574_15420</name>
</gene>
<name>A0A6B3SXI3_9BURK</name>
<reference evidence="2 3" key="1">
    <citation type="submission" date="2020-02" db="EMBL/GenBank/DDBJ databases">
        <authorList>
            <person name="Kim M.K."/>
        </authorList>
    </citation>
    <scope>NUCLEOTIDE SEQUENCE [LARGE SCALE GENOMIC DNA]</scope>
    <source>
        <strain evidence="2 3">17J57-3</strain>
    </source>
</reference>
<keyword evidence="3" id="KW-1185">Reference proteome</keyword>